<evidence type="ECO:0000256" key="1">
    <source>
        <dbReference type="ARBA" id="ARBA00004141"/>
    </source>
</evidence>
<dbReference type="PROSITE" id="PS50297">
    <property type="entry name" value="ANK_REP_REGION"/>
    <property type="match status" value="3"/>
</dbReference>
<dbReference type="STRING" id="1202772.A0A1V9ZAE6"/>
<proteinExistence type="inferred from homology"/>
<comment type="domain">
    <text evidence="8">The DHHC domain is required for palmitoyltransferase activity.</text>
</comment>
<feature type="domain" description="Palmitoyltransferase DHHC" evidence="10">
    <location>
        <begin position="422"/>
        <end position="565"/>
    </location>
</feature>
<dbReference type="EC" id="2.3.1.225" evidence="8"/>
<dbReference type="Pfam" id="PF12796">
    <property type="entry name" value="Ank_2"/>
    <property type="match status" value="1"/>
</dbReference>
<evidence type="ECO:0000313" key="12">
    <source>
        <dbReference type="Proteomes" id="UP000243579"/>
    </source>
</evidence>
<evidence type="ECO:0000256" key="8">
    <source>
        <dbReference type="RuleBase" id="RU079119"/>
    </source>
</evidence>
<dbReference type="EMBL" id="JNBR01000348">
    <property type="protein sequence ID" value="OQR94901.1"/>
    <property type="molecule type" value="Genomic_DNA"/>
</dbReference>
<keyword evidence="6 8" id="KW-0472">Membrane</keyword>
<keyword evidence="3" id="KW-0677">Repeat</keyword>
<dbReference type="PROSITE" id="PS50088">
    <property type="entry name" value="ANK_REPEAT"/>
    <property type="match status" value="3"/>
</dbReference>
<keyword evidence="5 7" id="KW-0040">ANK repeat</keyword>
<gene>
    <name evidence="11" type="ORF">ACHHYP_00856</name>
</gene>
<evidence type="ECO:0000259" key="10">
    <source>
        <dbReference type="Pfam" id="PF01529"/>
    </source>
</evidence>
<dbReference type="Pfam" id="PF01529">
    <property type="entry name" value="DHHC"/>
    <property type="match status" value="1"/>
</dbReference>
<reference evidence="11 12" key="1">
    <citation type="journal article" date="2014" name="Genome Biol. Evol.">
        <title>The secreted proteins of Achlya hypogyna and Thraustotheca clavata identify the ancestral oomycete secretome and reveal gene acquisitions by horizontal gene transfer.</title>
        <authorList>
            <person name="Misner I."/>
            <person name="Blouin N."/>
            <person name="Leonard G."/>
            <person name="Richards T.A."/>
            <person name="Lane C.E."/>
        </authorList>
    </citation>
    <scope>NUCLEOTIDE SEQUENCE [LARGE SCALE GENOMIC DNA]</scope>
    <source>
        <strain evidence="11 12">ATCC 48635</strain>
    </source>
</reference>
<feature type="repeat" description="ANK" evidence="7">
    <location>
        <begin position="277"/>
        <end position="309"/>
    </location>
</feature>
<keyword evidence="2 8" id="KW-0812">Transmembrane</keyword>
<dbReference type="GO" id="GO:0019706">
    <property type="term" value="F:protein-cysteine S-palmitoyltransferase activity"/>
    <property type="evidence" value="ECO:0007669"/>
    <property type="project" value="UniProtKB-EC"/>
</dbReference>
<evidence type="ECO:0000256" key="9">
    <source>
        <dbReference type="SAM" id="MobiDB-lite"/>
    </source>
</evidence>
<evidence type="ECO:0000256" key="2">
    <source>
        <dbReference type="ARBA" id="ARBA00022692"/>
    </source>
</evidence>
<evidence type="ECO:0000256" key="4">
    <source>
        <dbReference type="ARBA" id="ARBA00022989"/>
    </source>
</evidence>
<keyword evidence="8 11" id="KW-0808">Transferase</keyword>
<dbReference type="InterPro" id="IPR002110">
    <property type="entry name" value="Ankyrin_rpt"/>
</dbReference>
<evidence type="ECO:0000256" key="5">
    <source>
        <dbReference type="ARBA" id="ARBA00023043"/>
    </source>
</evidence>
<dbReference type="AlphaFoldDB" id="A0A1V9ZAE6"/>
<feature type="repeat" description="ANK" evidence="7">
    <location>
        <begin position="244"/>
        <end position="276"/>
    </location>
</feature>
<accession>A0A1V9ZAE6</accession>
<dbReference type="Pfam" id="PF00023">
    <property type="entry name" value="Ank"/>
    <property type="match status" value="1"/>
</dbReference>
<feature type="transmembrane region" description="Helical" evidence="8">
    <location>
        <begin position="349"/>
        <end position="369"/>
    </location>
</feature>
<dbReference type="SMART" id="SM00248">
    <property type="entry name" value="ANK"/>
    <property type="match status" value="5"/>
</dbReference>
<feature type="repeat" description="ANK" evidence="7">
    <location>
        <begin position="211"/>
        <end position="243"/>
    </location>
</feature>
<keyword evidence="8" id="KW-0012">Acyltransferase</keyword>
<keyword evidence="12" id="KW-1185">Reference proteome</keyword>
<dbReference type="GO" id="GO:0016020">
    <property type="term" value="C:membrane"/>
    <property type="evidence" value="ECO:0007669"/>
    <property type="project" value="UniProtKB-SubCell"/>
</dbReference>
<keyword evidence="4 8" id="KW-1133">Transmembrane helix</keyword>
<dbReference type="PROSITE" id="PS50216">
    <property type="entry name" value="DHHC"/>
    <property type="match status" value="1"/>
</dbReference>
<dbReference type="InterPro" id="IPR001594">
    <property type="entry name" value="Palmitoyltrfase_DHHC"/>
</dbReference>
<feature type="transmembrane region" description="Helical" evidence="8">
    <location>
        <begin position="466"/>
        <end position="489"/>
    </location>
</feature>
<dbReference type="SUPFAM" id="SSF48403">
    <property type="entry name" value="Ankyrin repeat"/>
    <property type="match status" value="1"/>
</dbReference>
<dbReference type="OrthoDB" id="331948at2759"/>
<comment type="subcellular location">
    <subcellularLocation>
        <location evidence="1">Membrane</location>
        <topology evidence="1">Multi-pass membrane protein</topology>
    </subcellularLocation>
</comment>
<name>A0A1V9ZAE6_ACHHY</name>
<feature type="region of interest" description="Disordered" evidence="9">
    <location>
        <begin position="21"/>
        <end position="45"/>
    </location>
</feature>
<evidence type="ECO:0000256" key="6">
    <source>
        <dbReference type="ARBA" id="ARBA00023136"/>
    </source>
</evidence>
<dbReference type="InterPro" id="IPR036770">
    <property type="entry name" value="Ankyrin_rpt-contain_sf"/>
</dbReference>
<dbReference type="PANTHER" id="PTHR24161">
    <property type="entry name" value="ANK_REP_REGION DOMAIN-CONTAINING PROTEIN-RELATED"/>
    <property type="match status" value="1"/>
</dbReference>
<dbReference type="Proteomes" id="UP000243579">
    <property type="component" value="Unassembled WGS sequence"/>
</dbReference>
<comment type="catalytic activity">
    <reaction evidence="8">
        <text>L-cysteinyl-[protein] + hexadecanoyl-CoA = S-hexadecanoyl-L-cysteinyl-[protein] + CoA</text>
        <dbReference type="Rhea" id="RHEA:36683"/>
        <dbReference type="Rhea" id="RHEA-COMP:10131"/>
        <dbReference type="Rhea" id="RHEA-COMP:11032"/>
        <dbReference type="ChEBI" id="CHEBI:29950"/>
        <dbReference type="ChEBI" id="CHEBI:57287"/>
        <dbReference type="ChEBI" id="CHEBI:57379"/>
        <dbReference type="ChEBI" id="CHEBI:74151"/>
        <dbReference type="EC" id="2.3.1.225"/>
    </reaction>
</comment>
<comment type="caution">
    <text evidence="11">The sequence shown here is derived from an EMBL/GenBank/DDBJ whole genome shotgun (WGS) entry which is preliminary data.</text>
</comment>
<dbReference type="Gene3D" id="1.25.40.20">
    <property type="entry name" value="Ankyrin repeat-containing domain"/>
    <property type="match status" value="1"/>
</dbReference>
<feature type="transmembrane region" description="Helical" evidence="8">
    <location>
        <begin position="375"/>
        <end position="397"/>
    </location>
</feature>
<evidence type="ECO:0000256" key="7">
    <source>
        <dbReference type="PROSITE-ProRule" id="PRU00023"/>
    </source>
</evidence>
<organism evidence="11 12">
    <name type="scientific">Achlya hypogyna</name>
    <name type="common">Oomycete</name>
    <name type="synonym">Protoachlya hypogyna</name>
    <dbReference type="NCBI Taxonomy" id="1202772"/>
    <lineage>
        <taxon>Eukaryota</taxon>
        <taxon>Sar</taxon>
        <taxon>Stramenopiles</taxon>
        <taxon>Oomycota</taxon>
        <taxon>Saprolegniomycetes</taxon>
        <taxon>Saprolegniales</taxon>
        <taxon>Achlyaceae</taxon>
        <taxon>Achlya</taxon>
    </lineage>
</organism>
<dbReference type="PANTHER" id="PTHR24161:SF85">
    <property type="entry name" value="PALMITOYLTRANSFERASE HIP14"/>
    <property type="match status" value="1"/>
</dbReference>
<evidence type="ECO:0000256" key="3">
    <source>
        <dbReference type="ARBA" id="ARBA00022737"/>
    </source>
</evidence>
<feature type="transmembrane region" description="Helical" evidence="8">
    <location>
        <begin position="527"/>
        <end position="548"/>
    </location>
</feature>
<sequence>MDVLRPQLAALDVALDMPTERTPLVPRGASPRQPAEGYKSCSPPRDVICYDGQQRQMPFKEPEGSPQQAARDSTIFLDDSGDEPLVVVEEPPVRDMRATQSLFHDACLAGDIHQVQRIITSMTDSHSLRTLLTALHPKHHMPSLSIAAFYDQPVVLQHVIDVMERYGMLDVIDFKAGPERYGATALMLSQSVAAAVALLQAGASLLARNSTGMTPLHYAASAGHAGNVSLYLCRGADINAVDFRGATPLHWAVYEGFPYAALLLVGQGANMSIQDSQGQTPLMIAAALNDAFLAKQLVIEGAPLDPRDRKGRTALIIAKQASNREAIHALNTGKNDRWIAYVSTKGGTVAFFWTFLVSTTALGVCFSVPSMAHPVVYLNAVATLLLATCALYTHVWLADPGFIAKATEPAYVLLACDSDAVPCPTCATAKRARSKHCSTCQRCVERFDHHCPWINNCVGRHNHRGFIGFLCTLSTLCWLLAAASVTILLGHASLVPEPATLALWQRYEPSWISSFRAAQVGYTLELVHVYILVLALTFGVPTTILLGLQLRNIARSLTTNEVFNKDKYPYLKDSDDVFFNPFDRGIVRNCVGFWLGSDDN</sequence>
<comment type="similarity">
    <text evidence="8">Belongs to the DHHC palmitoyltransferase family.</text>
</comment>
<protein>
    <recommendedName>
        <fullName evidence="8">Palmitoyltransferase</fullName>
        <ecNumber evidence="8">2.3.1.225</ecNumber>
    </recommendedName>
</protein>
<evidence type="ECO:0000313" key="11">
    <source>
        <dbReference type="EMBL" id="OQR94901.1"/>
    </source>
</evidence>